<organism evidence="12 13">
    <name type="scientific">Trematosphaeria pertusa</name>
    <dbReference type="NCBI Taxonomy" id="390896"/>
    <lineage>
        <taxon>Eukaryota</taxon>
        <taxon>Fungi</taxon>
        <taxon>Dikarya</taxon>
        <taxon>Ascomycota</taxon>
        <taxon>Pezizomycotina</taxon>
        <taxon>Dothideomycetes</taxon>
        <taxon>Pleosporomycetidae</taxon>
        <taxon>Pleosporales</taxon>
        <taxon>Massarineae</taxon>
        <taxon>Trematosphaeriaceae</taxon>
        <taxon>Trematosphaeria</taxon>
    </lineage>
</organism>
<dbReference type="EC" id="3.2.1.4" evidence="3 9"/>
<comment type="similarity">
    <text evidence="2">Belongs to the glycosyl hydrolase 45 (cellulase K) family.</text>
</comment>
<dbReference type="Proteomes" id="UP000800094">
    <property type="component" value="Unassembled WGS sequence"/>
</dbReference>
<reference evidence="12" key="1">
    <citation type="journal article" date="2020" name="Stud. Mycol.">
        <title>101 Dothideomycetes genomes: a test case for predicting lifestyles and emergence of pathogens.</title>
        <authorList>
            <person name="Haridas S."/>
            <person name="Albert R."/>
            <person name="Binder M."/>
            <person name="Bloem J."/>
            <person name="Labutti K."/>
            <person name="Salamov A."/>
            <person name="Andreopoulos B."/>
            <person name="Baker S."/>
            <person name="Barry K."/>
            <person name="Bills G."/>
            <person name="Bluhm B."/>
            <person name="Cannon C."/>
            <person name="Castanera R."/>
            <person name="Culley D."/>
            <person name="Daum C."/>
            <person name="Ezra D."/>
            <person name="Gonzalez J."/>
            <person name="Henrissat B."/>
            <person name="Kuo A."/>
            <person name="Liang C."/>
            <person name="Lipzen A."/>
            <person name="Lutzoni F."/>
            <person name="Magnuson J."/>
            <person name="Mondo S."/>
            <person name="Nolan M."/>
            <person name="Ohm R."/>
            <person name="Pangilinan J."/>
            <person name="Park H.-J."/>
            <person name="Ramirez L."/>
            <person name="Alfaro M."/>
            <person name="Sun H."/>
            <person name="Tritt A."/>
            <person name="Yoshinaga Y."/>
            <person name="Zwiers L.-H."/>
            <person name="Turgeon B."/>
            <person name="Goodwin S."/>
            <person name="Spatafora J."/>
            <person name="Crous P."/>
            <person name="Grigoriev I."/>
        </authorList>
    </citation>
    <scope>NUCLEOTIDE SEQUENCE</scope>
    <source>
        <strain evidence="12">CBS 122368</strain>
    </source>
</reference>
<accession>A0A6A6IG57</accession>
<keyword evidence="4 12" id="KW-0378">Hydrolase</keyword>
<comment type="catalytic activity">
    <reaction evidence="1 9">
        <text>Endohydrolysis of (1-&gt;4)-beta-D-glucosidic linkages in cellulose, lichenin and cereal beta-D-glucans.</text>
        <dbReference type="EC" id="3.2.1.4"/>
    </reaction>
</comment>
<dbReference type="OrthoDB" id="10035502at2759"/>
<dbReference type="SUPFAM" id="SSF50685">
    <property type="entry name" value="Barwin-like endoglucanases"/>
    <property type="match status" value="1"/>
</dbReference>
<evidence type="ECO:0000259" key="11">
    <source>
        <dbReference type="PROSITE" id="PS01140"/>
    </source>
</evidence>
<dbReference type="AlphaFoldDB" id="A0A6A6IG57"/>
<keyword evidence="7" id="KW-0326">Glycosidase</keyword>
<gene>
    <name evidence="12" type="ORF">BU26DRAFT_531250</name>
</gene>
<dbReference type="InterPro" id="IPR052288">
    <property type="entry name" value="GH45_Enzymes"/>
</dbReference>
<keyword evidence="10" id="KW-0732">Signal</keyword>
<dbReference type="GO" id="GO:0008810">
    <property type="term" value="F:cellulase activity"/>
    <property type="evidence" value="ECO:0007669"/>
    <property type="project" value="UniProtKB-EC"/>
</dbReference>
<feature type="domain" description="Glycosyl hydrolases family 45 active site" evidence="11">
    <location>
        <begin position="26"/>
        <end position="37"/>
    </location>
</feature>
<dbReference type="PROSITE" id="PS01140">
    <property type="entry name" value="GLYCOSYL_HYDROL_F45"/>
    <property type="match status" value="1"/>
</dbReference>
<evidence type="ECO:0000256" key="9">
    <source>
        <dbReference type="PROSITE-ProRule" id="PRU10069"/>
    </source>
</evidence>
<dbReference type="InterPro" id="IPR000334">
    <property type="entry name" value="Glyco_hydro_45"/>
</dbReference>
<name>A0A6A6IG57_9PLEO</name>
<evidence type="ECO:0000256" key="1">
    <source>
        <dbReference type="ARBA" id="ARBA00000966"/>
    </source>
</evidence>
<dbReference type="EMBL" id="ML987195">
    <property type="protein sequence ID" value="KAF2249421.1"/>
    <property type="molecule type" value="Genomic_DNA"/>
</dbReference>
<evidence type="ECO:0000256" key="5">
    <source>
        <dbReference type="ARBA" id="ARBA00023001"/>
    </source>
</evidence>
<proteinExistence type="inferred from homology"/>
<keyword evidence="5" id="KW-0136">Cellulose degradation</keyword>
<dbReference type="RefSeq" id="XP_033684425.1">
    <property type="nucleotide sequence ID" value="XM_033831013.1"/>
</dbReference>
<dbReference type="PANTHER" id="PTHR39730">
    <property type="entry name" value="ENDOGLUCANASE 1"/>
    <property type="match status" value="1"/>
</dbReference>
<dbReference type="GeneID" id="54584343"/>
<evidence type="ECO:0000256" key="10">
    <source>
        <dbReference type="SAM" id="SignalP"/>
    </source>
</evidence>
<dbReference type="GO" id="GO:0030245">
    <property type="term" value="P:cellulose catabolic process"/>
    <property type="evidence" value="ECO:0007669"/>
    <property type="project" value="UniProtKB-KW"/>
</dbReference>
<keyword evidence="13" id="KW-1185">Reference proteome</keyword>
<dbReference type="InterPro" id="IPR036908">
    <property type="entry name" value="RlpA-like_sf"/>
</dbReference>
<dbReference type="Pfam" id="PF02015">
    <property type="entry name" value="Glyco_hydro_45"/>
    <property type="match status" value="1"/>
</dbReference>
<dbReference type="Gene3D" id="2.40.40.10">
    <property type="entry name" value="RlpA-like domain"/>
    <property type="match status" value="1"/>
</dbReference>
<keyword evidence="6" id="KW-0119">Carbohydrate metabolism</keyword>
<dbReference type="PANTHER" id="PTHR39730:SF1">
    <property type="entry name" value="ENDOGLUCANASE 1"/>
    <property type="match status" value="1"/>
</dbReference>
<feature type="active site" description="Nucleophile" evidence="9">
    <location>
        <position position="31"/>
    </location>
</feature>
<keyword evidence="8" id="KW-0624">Polysaccharide degradation</keyword>
<feature type="signal peptide" evidence="10">
    <location>
        <begin position="1"/>
        <end position="21"/>
    </location>
</feature>
<evidence type="ECO:0000313" key="12">
    <source>
        <dbReference type="EMBL" id="KAF2249421.1"/>
    </source>
</evidence>
<evidence type="ECO:0000256" key="8">
    <source>
        <dbReference type="ARBA" id="ARBA00023326"/>
    </source>
</evidence>
<evidence type="ECO:0000256" key="7">
    <source>
        <dbReference type="ARBA" id="ARBA00023295"/>
    </source>
</evidence>
<evidence type="ECO:0000256" key="2">
    <source>
        <dbReference type="ARBA" id="ARBA00007793"/>
    </source>
</evidence>
<evidence type="ECO:0000256" key="4">
    <source>
        <dbReference type="ARBA" id="ARBA00022801"/>
    </source>
</evidence>
<feature type="chain" id="PRO_5025488360" description="Cellulase" evidence="10">
    <location>
        <begin position="22"/>
        <end position="228"/>
    </location>
</feature>
<evidence type="ECO:0000313" key="13">
    <source>
        <dbReference type="Proteomes" id="UP000800094"/>
    </source>
</evidence>
<sequence length="228" mass="24942">MLTSTVSVFLSLSLFITSAFSDPGKTTRYWDCCKPSCSWPGKAQVSNPVRTCNKQDLWPNPMDPNAASACGGGEAYSCSNNAPWAVDDNLAYGFAAASIKGSSEPNWCCACYELTFTSTSIAGKRLVVQVTNTGGDLGENHFDLQIPGSGMGLFTDACAKQFPGVWLGEQYGGYSNRDDCNRLPEGNFRNGCFWRFDWFQNANNPTMDFKEVQCPQAMIDRTGCGRWS</sequence>
<protein>
    <recommendedName>
        <fullName evidence="3 9">Cellulase</fullName>
        <ecNumber evidence="3 9">3.2.1.4</ecNumber>
    </recommendedName>
</protein>
<evidence type="ECO:0000256" key="6">
    <source>
        <dbReference type="ARBA" id="ARBA00023277"/>
    </source>
</evidence>
<evidence type="ECO:0000256" key="3">
    <source>
        <dbReference type="ARBA" id="ARBA00012601"/>
    </source>
</evidence>